<gene>
    <name evidence="4" type="ORF">A3D77_00295</name>
</gene>
<keyword evidence="2" id="KW-1133">Transmembrane helix</keyword>
<comment type="similarity">
    <text evidence="1">Belongs to the intimin/invasin family.</text>
</comment>
<dbReference type="SUPFAM" id="SSF49373">
    <property type="entry name" value="Invasin/intimin cell-adhesion fragments"/>
    <property type="match status" value="1"/>
</dbReference>
<feature type="transmembrane region" description="Helical" evidence="2">
    <location>
        <begin position="6"/>
        <end position="26"/>
    </location>
</feature>
<proteinExistence type="inferred from homology"/>
<evidence type="ECO:0000313" key="5">
    <source>
        <dbReference type="Proteomes" id="UP000176923"/>
    </source>
</evidence>
<dbReference type="STRING" id="1798382.A3D77_00295"/>
<dbReference type="InterPro" id="IPR008964">
    <property type="entry name" value="Invasin/intimin_cell_adhesion"/>
</dbReference>
<dbReference type="Gene3D" id="2.60.40.10">
    <property type="entry name" value="Immunoglobulins"/>
    <property type="match status" value="1"/>
</dbReference>
<dbReference type="AlphaFoldDB" id="A0A1F5ZL98"/>
<keyword evidence="2" id="KW-0472">Membrane</keyword>
<organism evidence="4 5">
    <name type="scientific">Candidatus Gottesmanbacteria bacterium RIFCSPHIGHO2_02_FULL_39_11</name>
    <dbReference type="NCBI Taxonomy" id="1798382"/>
    <lineage>
        <taxon>Bacteria</taxon>
        <taxon>Candidatus Gottesmaniibacteriota</taxon>
    </lineage>
</organism>
<reference evidence="4 5" key="1">
    <citation type="journal article" date="2016" name="Nat. Commun.">
        <title>Thousands of microbial genomes shed light on interconnected biogeochemical processes in an aquifer system.</title>
        <authorList>
            <person name="Anantharaman K."/>
            <person name="Brown C.T."/>
            <person name="Hug L.A."/>
            <person name="Sharon I."/>
            <person name="Castelle C.J."/>
            <person name="Probst A.J."/>
            <person name="Thomas B.C."/>
            <person name="Singh A."/>
            <person name="Wilkins M.J."/>
            <person name="Karaoz U."/>
            <person name="Brodie E.L."/>
            <person name="Williams K.H."/>
            <person name="Hubbard S.S."/>
            <person name="Banfield J.F."/>
        </authorList>
    </citation>
    <scope>NUCLEOTIDE SEQUENCE [LARGE SCALE GENOMIC DNA]</scope>
</reference>
<dbReference type="Proteomes" id="UP000176923">
    <property type="component" value="Unassembled WGS sequence"/>
</dbReference>
<dbReference type="PROSITE" id="PS51127">
    <property type="entry name" value="BIG1"/>
    <property type="match status" value="1"/>
</dbReference>
<evidence type="ECO:0000256" key="1">
    <source>
        <dbReference type="ARBA" id="ARBA00010116"/>
    </source>
</evidence>
<protein>
    <recommendedName>
        <fullName evidence="3">Big-1 domain-containing protein</fullName>
    </recommendedName>
</protein>
<dbReference type="Pfam" id="PF02369">
    <property type="entry name" value="Big_1"/>
    <property type="match status" value="1"/>
</dbReference>
<dbReference type="EMBL" id="MFJL01000039">
    <property type="protein sequence ID" value="OGG13153.1"/>
    <property type="molecule type" value="Genomic_DNA"/>
</dbReference>
<evidence type="ECO:0000313" key="4">
    <source>
        <dbReference type="EMBL" id="OGG13153.1"/>
    </source>
</evidence>
<dbReference type="InterPro" id="IPR013783">
    <property type="entry name" value="Ig-like_fold"/>
</dbReference>
<keyword evidence="2" id="KW-0812">Transmembrane</keyword>
<evidence type="ECO:0000256" key="2">
    <source>
        <dbReference type="SAM" id="Phobius"/>
    </source>
</evidence>
<evidence type="ECO:0000259" key="3">
    <source>
        <dbReference type="PROSITE" id="PS51127"/>
    </source>
</evidence>
<comment type="caution">
    <text evidence="4">The sequence shown here is derived from an EMBL/GenBank/DDBJ whole genome shotgun (WGS) entry which is preliminary data.</text>
</comment>
<accession>A0A1F5ZL98</accession>
<feature type="domain" description="Big-1" evidence="3">
    <location>
        <begin position="30"/>
        <end position="136"/>
    </location>
</feature>
<sequence length="137" mass="14625">MKDKKFLFLSALFFLIFLIGIGIIALRGPTSSFLKAKNTLPSGAKSFAIIFPQVGKNIKVTVTMRDEDGNVISGREVKVVSSIIQASISPSDTQTTNQQGQATYTLTSDTPGKATLEITDVGANLTLSNVPSVEFTP</sequence>
<dbReference type="InterPro" id="IPR003344">
    <property type="entry name" value="Big_1_dom"/>
</dbReference>
<name>A0A1F5ZL98_9BACT</name>